<dbReference type="PANTHER" id="PTHR23314">
    <property type="entry name" value="SPERM-ASSOCIATED ANTIGEN 6 ARMADILLO REPEAT-CONTAINING"/>
    <property type="match status" value="1"/>
</dbReference>
<dbReference type="EMBL" id="SNRW01002447">
    <property type="protein sequence ID" value="KAA6392732.1"/>
    <property type="molecule type" value="Genomic_DNA"/>
</dbReference>
<dbReference type="OrthoDB" id="7537227at2759"/>
<accession>A0A5J4WDZ3</accession>
<dbReference type="GO" id="GO:0003341">
    <property type="term" value="P:cilium movement"/>
    <property type="evidence" value="ECO:0007669"/>
    <property type="project" value="TreeGrafter"/>
</dbReference>
<gene>
    <name evidence="1" type="ORF">EZS28_011742</name>
</gene>
<dbReference type="Gene3D" id="1.25.10.10">
    <property type="entry name" value="Leucine-rich Repeat Variant"/>
    <property type="match status" value="1"/>
</dbReference>
<reference evidence="1 2" key="1">
    <citation type="submission" date="2019-03" db="EMBL/GenBank/DDBJ databases">
        <title>Single cell metagenomics reveals metabolic interactions within the superorganism composed of flagellate Streblomastix strix and complex community of Bacteroidetes bacteria on its surface.</title>
        <authorList>
            <person name="Treitli S.C."/>
            <person name="Kolisko M."/>
            <person name="Husnik F."/>
            <person name="Keeling P."/>
            <person name="Hampl V."/>
        </authorList>
    </citation>
    <scope>NUCLEOTIDE SEQUENCE [LARGE SCALE GENOMIC DNA]</scope>
    <source>
        <strain evidence="1">ST1C</strain>
    </source>
</reference>
<evidence type="ECO:0000313" key="2">
    <source>
        <dbReference type="Proteomes" id="UP000324800"/>
    </source>
</evidence>
<dbReference type="InterPro" id="IPR011989">
    <property type="entry name" value="ARM-like"/>
</dbReference>
<evidence type="ECO:0008006" key="3">
    <source>
        <dbReference type="Google" id="ProtNLM"/>
    </source>
</evidence>
<organism evidence="1 2">
    <name type="scientific">Streblomastix strix</name>
    <dbReference type="NCBI Taxonomy" id="222440"/>
    <lineage>
        <taxon>Eukaryota</taxon>
        <taxon>Metamonada</taxon>
        <taxon>Preaxostyla</taxon>
        <taxon>Oxymonadida</taxon>
        <taxon>Streblomastigidae</taxon>
        <taxon>Streblomastix</taxon>
    </lineage>
</organism>
<dbReference type="AlphaFoldDB" id="A0A5J4WDZ3"/>
<dbReference type="GO" id="GO:0015630">
    <property type="term" value="C:microtubule cytoskeleton"/>
    <property type="evidence" value="ECO:0007669"/>
    <property type="project" value="TreeGrafter"/>
</dbReference>
<comment type="caution">
    <text evidence="1">The sequence shown here is derived from an EMBL/GenBank/DDBJ whole genome shotgun (WGS) entry which is preliminary data.</text>
</comment>
<evidence type="ECO:0000313" key="1">
    <source>
        <dbReference type="EMBL" id="KAA6392732.1"/>
    </source>
</evidence>
<sequence length="166" mass="18550">MHTLITEPEDSMKASAAWALGQVGRHTSDHAKALTDAGALPKLLMINLHEFASDDPQQKSKDALIAIISKCTYLPALEPLLNESPPEILECILGQYAKVLPSDVKLRKQFMVCGGLKFIQELDAEPGTTIKEVVDIINTYYPQEVIRYFTPAYFDELLQKVEEYTP</sequence>
<proteinExistence type="predicted"/>
<dbReference type="PANTHER" id="PTHR23314:SF0">
    <property type="entry name" value="SPERM-ASSOCIATED ANTIGEN 6"/>
    <property type="match status" value="1"/>
</dbReference>
<dbReference type="SUPFAM" id="SSF48371">
    <property type="entry name" value="ARM repeat"/>
    <property type="match status" value="1"/>
</dbReference>
<dbReference type="GO" id="GO:0008017">
    <property type="term" value="F:microtubule binding"/>
    <property type="evidence" value="ECO:0007669"/>
    <property type="project" value="TreeGrafter"/>
</dbReference>
<dbReference type="Proteomes" id="UP000324800">
    <property type="component" value="Unassembled WGS sequence"/>
</dbReference>
<dbReference type="InterPro" id="IPR016024">
    <property type="entry name" value="ARM-type_fold"/>
</dbReference>
<protein>
    <recommendedName>
        <fullName evidence="3">Sperm-associated antigen 6</fullName>
    </recommendedName>
</protein>
<name>A0A5J4WDZ3_9EUKA</name>